<sequence length="127" mass="14301">MLGPEWEESYAKLKQSTGHKDTKDEATRADTETRNRVEEVREPIGHEVNDVREAPLSPHFLLSAVSPPSASRNSATFAMESPVLTPVGEEQATGDFHFMKTFGTDDLLFHRSRNFSDYSEGLMSHIY</sequence>
<organism evidence="1 2">
    <name type="scientific">Peronosclerospora sorghi</name>
    <dbReference type="NCBI Taxonomy" id="230839"/>
    <lineage>
        <taxon>Eukaryota</taxon>
        <taxon>Sar</taxon>
        <taxon>Stramenopiles</taxon>
        <taxon>Oomycota</taxon>
        <taxon>Peronosporomycetes</taxon>
        <taxon>Peronosporales</taxon>
        <taxon>Peronosporaceae</taxon>
        <taxon>Peronosclerospora</taxon>
    </lineage>
</organism>
<name>A0ACC0VZT1_9STRA</name>
<protein>
    <submittedName>
        <fullName evidence="1">Uncharacterized protein</fullName>
    </submittedName>
</protein>
<evidence type="ECO:0000313" key="2">
    <source>
        <dbReference type="Proteomes" id="UP001163321"/>
    </source>
</evidence>
<evidence type="ECO:0000313" key="1">
    <source>
        <dbReference type="EMBL" id="KAI9911359.1"/>
    </source>
</evidence>
<comment type="caution">
    <text evidence="1">The sequence shown here is derived from an EMBL/GenBank/DDBJ whole genome shotgun (WGS) entry which is preliminary data.</text>
</comment>
<reference evidence="1 2" key="1">
    <citation type="journal article" date="2022" name="bioRxiv">
        <title>The genome of the oomycete Peronosclerospora sorghi, a cosmopolitan pathogen of maize and sorghum, is inflated with dispersed pseudogenes.</title>
        <authorList>
            <person name="Fletcher K."/>
            <person name="Martin F."/>
            <person name="Isakeit T."/>
            <person name="Cavanaugh K."/>
            <person name="Magill C."/>
            <person name="Michelmore R."/>
        </authorList>
    </citation>
    <scope>NUCLEOTIDE SEQUENCE [LARGE SCALE GENOMIC DNA]</scope>
    <source>
        <strain evidence="1">P6</strain>
    </source>
</reference>
<dbReference type="EMBL" id="CM047584">
    <property type="protein sequence ID" value="KAI9911359.1"/>
    <property type="molecule type" value="Genomic_DNA"/>
</dbReference>
<dbReference type="Proteomes" id="UP001163321">
    <property type="component" value="Chromosome 5"/>
</dbReference>
<proteinExistence type="predicted"/>
<keyword evidence="2" id="KW-1185">Reference proteome</keyword>
<gene>
    <name evidence="1" type="ORF">PsorP6_009012</name>
</gene>
<accession>A0ACC0VZT1</accession>